<keyword evidence="3" id="KW-1185">Reference proteome</keyword>
<dbReference type="eggNOG" id="ENOG5031BDD">
    <property type="taxonomic scope" value="Bacteria"/>
</dbReference>
<accession>A0A074N0S8</accession>
<comment type="caution">
    <text evidence="2">The sequence shown here is derived from an EMBL/GenBank/DDBJ whole genome shotgun (WGS) entry which is preliminary data.</text>
</comment>
<name>A0A074N0S8_ERYLO</name>
<evidence type="ECO:0000256" key="1">
    <source>
        <dbReference type="SAM" id="Phobius"/>
    </source>
</evidence>
<evidence type="ECO:0000313" key="2">
    <source>
        <dbReference type="EMBL" id="KEO91512.1"/>
    </source>
</evidence>
<feature type="transmembrane region" description="Helical" evidence="1">
    <location>
        <begin position="303"/>
        <end position="323"/>
    </location>
</feature>
<reference evidence="2 3" key="1">
    <citation type="submission" date="2014-04" db="EMBL/GenBank/DDBJ databases">
        <title>A comprehensive comparison of genomes of Erythrobacter spp. strains.</title>
        <authorList>
            <person name="Zheng Q."/>
        </authorList>
    </citation>
    <scope>NUCLEOTIDE SEQUENCE [LARGE SCALE GENOMIC DNA]</scope>
    <source>
        <strain evidence="2 3">DSM 6997</strain>
    </source>
</reference>
<proteinExistence type="predicted"/>
<dbReference type="EMBL" id="JMIW01000001">
    <property type="protein sequence ID" value="KEO91512.1"/>
    <property type="molecule type" value="Genomic_DNA"/>
</dbReference>
<gene>
    <name evidence="2" type="ORF">EH31_02255</name>
</gene>
<organism evidence="2 3">
    <name type="scientific">Erythrobacter longus</name>
    <dbReference type="NCBI Taxonomy" id="1044"/>
    <lineage>
        <taxon>Bacteria</taxon>
        <taxon>Pseudomonadati</taxon>
        <taxon>Pseudomonadota</taxon>
        <taxon>Alphaproteobacteria</taxon>
        <taxon>Sphingomonadales</taxon>
        <taxon>Erythrobacteraceae</taxon>
        <taxon>Erythrobacter/Porphyrobacter group</taxon>
        <taxon>Erythrobacter</taxon>
    </lineage>
</organism>
<sequence length="405" mass="42691">MALRIALLSATERASNGALRAEQKLAGRSVLEWQVDLALRLQCERIICLCTAPASELIIAQQRRVEGKGLSFHALRNHLQLTNLVRADDAIFVQLDGLIVDQDALDDDCGADAALQNCIFEISSDHPLSAAYPADFQRIDKDKHWGGVAVLPGECAAALKEMPEDADAVSLLLRIGLQARVVREDVPITLLENNQWVLASDAESLNLRGKALMEANLSQPSWAGPGAVIAAAIVRQTADRWLGAGSEIAAAAAVAGFLVAAILAGIGFAPAGIALASVGAFAASLADSSGRLRRGISLHAAQSALSNWIAPVTTMLSCAVLMIANWEAGAMLVSLSIPLLAIGLSYLAGSTGSKPSQAFWRDNALHLAIFAGAAFFGLLQNALLVFSLGALLQLLLRVRNKKAIM</sequence>
<feature type="transmembrane region" description="Helical" evidence="1">
    <location>
        <begin position="250"/>
        <end position="283"/>
    </location>
</feature>
<feature type="transmembrane region" description="Helical" evidence="1">
    <location>
        <begin position="330"/>
        <end position="348"/>
    </location>
</feature>
<feature type="transmembrane region" description="Helical" evidence="1">
    <location>
        <begin position="368"/>
        <end position="396"/>
    </location>
</feature>
<dbReference type="STRING" id="1044.EH31_02255"/>
<keyword evidence="1" id="KW-0812">Transmembrane</keyword>
<keyword evidence="1" id="KW-1133">Transmembrane helix</keyword>
<protein>
    <submittedName>
        <fullName evidence="2">Uncharacterized protein</fullName>
    </submittedName>
</protein>
<dbReference type="AlphaFoldDB" id="A0A074N0S8"/>
<keyword evidence="1" id="KW-0472">Membrane</keyword>
<evidence type="ECO:0000313" key="3">
    <source>
        <dbReference type="Proteomes" id="UP000027647"/>
    </source>
</evidence>
<dbReference type="Proteomes" id="UP000027647">
    <property type="component" value="Unassembled WGS sequence"/>
</dbReference>